<dbReference type="PANTHER" id="PTHR39201:SF1">
    <property type="entry name" value="FLAVODOXIN-LIKE DOMAIN-CONTAINING PROTEIN"/>
    <property type="match status" value="1"/>
</dbReference>
<name>A0A7X2N0L6_9CLOT</name>
<reference evidence="2 3" key="1">
    <citation type="submission" date="2019-08" db="EMBL/GenBank/DDBJ databases">
        <title>In-depth cultivation of the pig gut microbiome towards novel bacterial diversity and tailored functional studies.</title>
        <authorList>
            <person name="Wylensek D."/>
            <person name="Hitch T.C.A."/>
            <person name="Clavel T."/>
        </authorList>
    </citation>
    <scope>NUCLEOTIDE SEQUENCE [LARGE SCALE GENOMIC DNA]</scope>
    <source>
        <strain evidence="2 3">WCA-383-APC-5B</strain>
    </source>
</reference>
<dbReference type="Gene3D" id="3.40.50.360">
    <property type="match status" value="1"/>
</dbReference>
<evidence type="ECO:0000313" key="3">
    <source>
        <dbReference type="Proteomes" id="UP000460287"/>
    </source>
</evidence>
<dbReference type="InterPro" id="IPR008254">
    <property type="entry name" value="Flavodoxin/NO_synth"/>
</dbReference>
<keyword evidence="3" id="KW-1185">Reference proteome</keyword>
<feature type="domain" description="Flavodoxin-like" evidence="1">
    <location>
        <begin position="6"/>
        <end position="163"/>
    </location>
</feature>
<evidence type="ECO:0000259" key="1">
    <source>
        <dbReference type="PROSITE" id="PS50902"/>
    </source>
</evidence>
<dbReference type="PANTHER" id="PTHR39201">
    <property type="entry name" value="EXPORTED PROTEIN-RELATED"/>
    <property type="match status" value="1"/>
</dbReference>
<dbReference type="GO" id="GO:0016651">
    <property type="term" value="F:oxidoreductase activity, acting on NAD(P)H"/>
    <property type="evidence" value="ECO:0007669"/>
    <property type="project" value="UniProtKB-ARBA"/>
</dbReference>
<dbReference type="GO" id="GO:0010181">
    <property type="term" value="F:FMN binding"/>
    <property type="evidence" value="ECO:0007669"/>
    <property type="project" value="InterPro"/>
</dbReference>
<sequence>MKERTLIVYYSQAVGNTKKIAEKIQRATGADIFKIDTVIPYEGTSEELTTQGQQEVDRCYKPELKVSHINLDMYDRFIIGTPVWWYSMAPAMRTFLASNDWTGKTIVPFITSGGSPGHAIDDIKNICRGAVFEKDKSIQFDSIELNEQITTDEEIEKWILSLI</sequence>
<dbReference type="RefSeq" id="WP_154532491.1">
    <property type="nucleotide sequence ID" value="NZ_JAQXTV010000030.1"/>
</dbReference>
<accession>A0A7X2N0L6</accession>
<organism evidence="2 3">
    <name type="scientific">Inconstantimicrobium porci</name>
    <dbReference type="NCBI Taxonomy" id="2652291"/>
    <lineage>
        <taxon>Bacteria</taxon>
        <taxon>Bacillati</taxon>
        <taxon>Bacillota</taxon>
        <taxon>Clostridia</taxon>
        <taxon>Eubacteriales</taxon>
        <taxon>Clostridiaceae</taxon>
        <taxon>Inconstantimicrobium</taxon>
    </lineage>
</organism>
<dbReference type="AlphaFoldDB" id="A0A7X2N0L6"/>
<dbReference type="Pfam" id="PF12682">
    <property type="entry name" value="Flavodoxin_4"/>
    <property type="match status" value="1"/>
</dbReference>
<dbReference type="InterPro" id="IPR029039">
    <property type="entry name" value="Flavoprotein-like_sf"/>
</dbReference>
<dbReference type="PROSITE" id="PS50902">
    <property type="entry name" value="FLAVODOXIN_LIKE"/>
    <property type="match status" value="1"/>
</dbReference>
<comment type="caution">
    <text evidence="2">The sequence shown here is derived from an EMBL/GenBank/DDBJ whole genome shotgun (WGS) entry which is preliminary data.</text>
</comment>
<dbReference type="EMBL" id="VULX01000034">
    <property type="protein sequence ID" value="MSR92518.1"/>
    <property type="molecule type" value="Genomic_DNA"/>
</dbReference>
<protein>
    <submittedName>
        <fullName evidence="2">Flavodoxin</fullName>
    </submittedName>
</protein>
<dbReference type="SUPFAM" id="SSF52218">
    <property type="entry name" value="Flavoproteins"/>
    <property type="match status" value="1"/>
</dbReference>
<evidence type="ECO:0000313" key="2">
    <source>
        <dbReference type="EMBL" id="MSR92518.1"/>
    </source>
</evidence>
<gene>
    <name evidence="2" type="ORF">FYJ33_14350</name>
</gene>
<dbReference type="Proteomes" id="UP000460287">
    <property type="component" value="Unassembled WGS sequence"/>
</dbReference>
<proteinExistence type="predicted"/>